<comment type="caution">
    <text evidence="2">The sequence shown here is derived from an EMBL/GenBank/DDBJ whole genome shotgun (WGS) entry which is preliminary data.</text>
</comment>
<feature type="signal peptide" evidence="1">
    <location>
        <begin position="1"/>
        <end position="22"/>
    </location>
</feature>
<keyword evidence="1" id="KW-0732">Signal</keyword>
<dbReference type="EMBL" id="NHYD01001273">
    <property type="protein sequence ID" value="PPQ91606.1"/>
    <property type="molecule type" value="Genomic_DNA"/>
</dbReference>
<evidence type="ECO:0000313" key="2">
    <source>
        <dbReference type="EMBL" id="PPQ91606.1"/>
    </source>
</evidence>
<evidence type="ECO:0008006" key="4">
    <source>
        <dbReference type="Google" id="ProtNLM"/>
    </source>
</evidence>
<dbReference type="InParanoid" id="A0A409XLM2"/>
<feature type="chain" id="PRO_5019332356" description="Hydrophobin" evidence="1">
    <location>
        <begin position="23"/>
        <end position="145"/>
    </location>
</feature>
<name>A0A409XLM2_PSICY</name>
<evidence type="ECO:0000256" key="1">
    <source>
        <dbReference type="SAM" id="SignalP"/>
    </source>
</evidence>
<evidence type="ECO:0000313" key="3">
    <source>
        <dbReference type="Proteomes" id="UP000283269"/>
    </source>
</evidence>
<organism evidence="2 3">
    <name type="scientific">Psilocybe cyanescens</name>
    <dbReference type="NCBI Taxonomy" id="93625"/>
    <lineage>
        <taxon>Eukaryota</taxon>
        <taxon>Fungi</taxon>
        <taxon>Dikarya</taxon>
        <taxon>Basidiomycota</taxon>
        <taxon>Agaricomycotina</taxon>
        <taxon>Agaricomycetes</taxon>
        <taxon>Agaricomycetidae</taxon>
        <taxon>Agaricales</taxon>
        <taxon>Agaricineae</taxon>
        <taxon>Strophariaceae</taxon>
        <taxon>Psilocybe</taxon>
    </lineage>
</organism>
<accession>A0A409XLM2</accession>
<keyword evidence="3" id="KW-1185">Reference proteome</keyword>
<dbReference type="AlphaFoldDB" id="A0A409XLM2"/>
<reference evidence="2 3" key="1">
    <citation type="journal article" date="2018" name="Evol. Lett.">
        <title>Horizontal gene cluster transfer increased hallucinogenic mushroom diversity.</title>
        <authorList>
            <person name="Reynolds H.T."/>
            <person name="Vijayakumar V."/>
            <person name="Gluck-Thaler E."/>
            <person name="Korotkin H.B."/>
            <person name="Matheny P.B."/>
            <person name="Slot J.C."/>
        </authorList>
    </citation>
    <scope>NUCLEOTIDE SEQUENCE [LARGE SCALE GENOMIC DNA]</scope>
    <source>
        <strain evidence="2 3">2631</strain>
    </source>
</reference>
<gene>
    <name evidence="2" type="ORF">CVT25_012772</name>
</gene>
<dbReference type="Proteomes" id="UP000283269">
    <property type="component" value="Unassembled WGS sequence"/>
</dbReference>
<protein>
    <recommendedName>
        <fullName evidence="4">Hydrophobin</fullName>
    </recommendedName>
</protein>
<sequence length="145" mass="14735">MFSKTIFTNVLAVVAMITVASAVPTSNNVFEKRAANNVPTVENNVPTVEVCTGNVGTGCVTIPVVSDSCVNFTGGLSFLNKESSAVVVPGGFVCTFFADAGCLSLKGGSQVVLQGGTWSFGNPVPGTGGNVNFNDQASSFSCSPV</sequence>
<proteinExistence type="predicted"/>
<dbReference type="OrthoDB" id="2884912at2759"/>